<dbReference type="Proteomes" id="UP000234585">
    <property type="component" value="Unassembled WGS sequence"/>
</dbReference>
<name>A0A2I2F3N4_ASPCN</name>
<proteinExistence type="predicted"/>
<gene>
    <name evidence="1" type="ORF">BDW47DRAFT_110710</name>
</gene>
<dbReference type="EMBL" id="KZ559165">
    <property type="protein sequence ID" value="PLB35235.1"/>
    <property type="molecule type" value="Genomic_DNA"/>
</dbReference>
<organism evidence="1 2">
    <name type="scientific">Aspergillus candidus</name>
    <dbReference type="NCBI Taxonomy" id="41067"/>
    <lineage>
        <taxon>Eukaryota</taxon>
        <taxon>Fungi</taxon>
        <taxon>Dikarya</taxon>
        <taxon>Ascomycota</taxon>
        <taxon>Pezizomycotina</taxon>
        <taxon>Eurotiomycetes</taxon>
        <taxon>Eurotiomycetidae</taxon>
        <taxon>Eurotiales</taxon>
        <taxon>Aspergillaceae</taxon>
        <taxon>Aspergillus</taxon>
        <taxon>Aspergillus subgen. Circumdati</taxon>
    </lineage>
</organism>
<evidence type="ECO:0000313" key="1">
    <source>
        <dbReference type="EMBL" id="PLB35235.1"/>
    </source>
</evidence>
<evidence type="ECO:0000313" key="2">
    <source>
        <dbReference type="Proteomes" id="UP000234585"/>
    </source>
</evidence>
<sequence>MTRPKPRCLRLSPFCPSPNLLPRHRHQERTAGDLTIGLSRPLHRLAVYCDKTAIAPVCTSIPGVALGNLPVT</sequence>
<dbReference type="GeneID" id="36520953"/>
<accession>A0A2I2F3N4</accession>
<dbReference type="AlphaFoldDB" id="A0A2I2F3N4"/>
<reference evidence="1 2" key="1">
    <citation type="submission" date="2017-12" db="EMBL/GenBank/DDBJ databases">
        <authorList>
            <consortium name="DOE Joint Genome Institute"/>
            <person name="Haridas S."/>
            <person name="Kjaerbolling I."/>
            <person name="Vesth T.C."/>
            <person name="Frisvad J.C."/>
            <person name="Nybo J.L."/>
            <person name="Theobald S."/>
            <person name="Kuo A."/>
            <person name="Bowyer P."/>
            <person name="Matsuda Y."/>
            <person name="Mondo S."/>
            <person name="Lyhne E.K."/>
            <person name="Kogle M.E."/>
            <person name="Clum A."/>
            <person name="Lipzen A."/>
            <person name="Salamov A."/>
            <person name="Ngan C.Y."/>
            <person name="Daum C."/>
            <person name="Chiniquy J."/>
            <person name="Barry K."/>
            <person name="LaButti K."/>
            <person name="Simmons B.A."/>
            <person name="Magnuson J.K."/>
            <person name="Mortensen U.H."/>
            <person name="Larsen T.O."/>
            <person name="Grigoriev I.V."/>
            <person name="Baker S.E."/>
            <person name="Andersen M.R."/>
            <person name="Nordberg H.P."/>
            <person name="Cantor M.N."/>
            <person name="Hua S.X."/>
        </authorList>
    </citation>
    <scope>NUCLEOTIDE SEQUENCE [LARGE SCALE GENOMIC DNA]</scope>
    <source>
        <strain evidence="1 2">CBS 102.13</strain>
    </source>
</reference>
<feature type="non-terminal residue" evidence="1">
    <location>
        <position position="72"/>
    </location>
</feature>
<dbReference type="RefSeq" id="XP_024669247.1">
    <property type="nucleotide sequence ID" value="XM_024813793.1"/>
</dbReference>
<keyword evidence="2" id="KW-1185">Reference proteome</keyword>
<protein>
    <submittedName>
        <fullName evidence="1">Uncharacterized protein</fullName>
    </submittedName>
</protein>